<dbReference type="Proteomes" id="UP000321947">
    <property type="component" value="Unassembled WGS sequence"/>
</dbReference>
<reference evidence="1 2" key="1">
    <citation type="submission" date="2019-08" db="EMBL/GenBank/DDBJ databases">
        <title>Draft genome sequences of two oriental melons (Cucumis melo L. var makuwa).</title>
        <authorList>
            <person name="Kwon S.-Y."/>
        </authorList>
    </citation>
    <scope>NUCLEOTIDE SEQUENCE [LARGE SCALE GENOMIC DNA]</scope>
    <source>
        <strain evidence="2">cv. Chang Bougi</strain>
        <tissue evidence="1">Leaf</tissue>
    </source>
</reference>
<name>A0A5D3DHK5_CUCMM</name>
<dbReference type="AlphaFoldDB" id="A0A5D3DHK5"/>
<protein>
    <submittedName>
        <fullName evidence="1">MuDRA-like transposase</fullName>
    </submittedName>
</protein>
<evidence type="ECO:0000313" key="1">
    <source>
        <dbReference type="EMBL" id="TYK23137.1"/>
    </source>
</evidence>
<gene>
    <name evidence="1" type="ORF">E5676_scaffold142G001380</name>
</gene>
<dbReference type="EMBL" id="SSTD01004586">
    <property type="protein sequence ID" value="TYK23137.1"/>
    <property type="molecule type" value="Genomic_DNA"/>
</dbReference>
<proteinExistence type="predicted"/>
<organism evidence="1 2">
    <name type="scientific">Cucumis melo var. makuwa</name>
    <name type="common">Oriental melon</name>
    <dbReference type="NCBI Taxonomy" id="1194695"/>
    <lineage>
        <taxon>Eukaryota</taxon>
        <taxon>Viridiplantae</taxon>
        <taxon>Streptophyta</taxon>
        <taxon>Embryophyta</taxon>
        <taxon>Tracheophyta</taxon>
        <taxon>Spermatophyta</taxon>
        <taxon>Magnoliopsida</taxon>
        <taxon>eudicotyledons</taxon>
        <taxon>Gunneridae</taxon>
        <taxon>Pentapetalae</taxon>
        <taxon>rosids</taxon>
        <taxon>fabids</taxon>
        <taxon>Cucurbitales</taxon>
        <taxon>Cucurbitaceae</taxon>
        <taxon>Benincaseae</taxon>
        <taxon>Cucumis</taxon>
    </lineage>
</organism>
<comment type="caution">
    <text evidence="1">The sequence shown here is derived from an EMBL/GenBank/DDBJ whole genome shotgun (WGS) entry which is preliminary data.</text>
</comment>
<sequence>MDTLDENEVHIGEVQVGLCDNIIGTTLAIWESYDSKDDTFTRESVEMNNESFDIPQQRYAPTKDCKGKAKFVVKKSTEEVLFVRCIDNKYGWRSRAVRLKDSSIFKIKKYVKVHSCSLEFLNRDHRTYRESTFLEAWRSILAFPNGSGKYLNGVGIARWSRVHCPGRRYNMMTTNIAESMNSILKEPRDLPIASFLEHVRALLQPYGEVVYLVRNQSDWKTSEDYVHITVLPLEVVKRVGQSKKKRIPSVVKL</sequence>
<evidence type="ECO:0000313" key="2">
    <source>
        <dbReference type="Proteomes" id="UP000321947"/>
    </source>
</evidence>
<accession>A0A5D3DHK5</accession>